<dbReference type="Pfam" id="PF02913">
    <property type="entry name" value="FAD-oxidase_C"/>
    <property type="match status" value="1"/>
</dbReference>
<gene>
    <name evidence="11" type="ORF">CYCCA115_LOCUS19913</name>
</gene>
<dbReference type="Proteomes" id="UP001295423">
    <property type="component" value="Unassembled WGS sequence"/>
</dbReference>
<evidence type="ECO:0000256" key="9">
    <source>
        <dbReference type="ARBA" id="ARBA00038897"/>
    </source>
</evidence>
<keyword evidence="12" id="KW-1185">Reference proteome</keyword>
<dbReference type="InterPro" id="IPR004113">
    <property type="entry name" value="FAD-bd_oxidored_4_C"/>
</dbReference>
<dbReference type="EMBL" id="CAKOGP040002125">
    <property type="protein sequence ID" value="CAJ1962909.1"/>
    <property type="molecule type" value="Genomic_DNA"/>
</dbReference>
<sequence length="525" mass="56892">MSLFGRAARLSTITSGAIRRRTTTTTSKTTRQCIFYKRYRQLSTKTAKTAASSDSWILELQSHLATTEVEFSVNKYELERHGRGESYHPTETPDVVVCPTSVDDVITIVQFCAKHKIPIVPFGVGTSVEGHVCCLQGGISLDMKNFVNMEIPNMEDDLLPDPIATVGAGVTRNTLNEALRHTGLQFVVDPGADATLGGMVATGASGTTAVQFGTMRENILAVQCVLADGTLVNTGTKALKNSAGYDLLGLLCGSEGTLGVITEITVKLHPIPENVMAAVCVFDSLQDAAQTVTMLKLCNIPLLRCELLDAMSVKAFNQYQEQQPNNTATKREEKPTLFLEFQAPSMTSLEEQVQMTQSICQDYGGSGFDYCSDEEERKALWAARHSLYYASVKLRPGAKGAILTDACVPLSQFASVIQETAQEIEEKGVVAPTFGHAGDGNFHTIIPIGEDDSEEYIETLHEISNNIVLRSLAAGGTCTGEHGVGYGKTKYLEQQYGPGAVHMMRLVKKSLDPHNIMNPGKVIPN</sequence>
<protein>
    <recommendedName>
        <fullName evidence="9">D-lactate dehydrogenase (cytochrome)</fullName>
        <ecNumber evidence="9">1.1.2.4</ecNumber>
    </recommendedName>
</protein>
<evidence type="ECO:0000256" key="4">
    <source>
        <dbReference type="ARBA" id="ARBA00022630"/>
    </source>
</evidence>
<dbReference type="SUPFAM" id="SSF56176">
    <property type="entry name" value="FAD-binding/transporter-associated domain-like"/>
    <property type="match status" value="1"/>
</dbReference>
<name>A0AAD2JLW9_9STRA</name>
<dbReference type="Pfam" id="PF01565">
    <property type="entry name" value="FAD_binding_4"/>
    <property type="match status" value="1"/>
</dbReference>
<keyword evidence="5" id="KW-0274">FAD</keyword>
<evidence type="ECO:0000256" key="7">
    <source>
        <dbReference type="ARBA" id="ARBA00023002"/>
    </source>
</evidence>
<reference evidence="11" key="1">
    <citation type="submission" date="2023-08" db="EMBL/GenBank/DDBJ databases">
        <authorList>
            <person name="Audoor S."/>
            <person name="Bilcke G."/>
        </authorList>
    </citation>
    <scope>NUCLEOTIDE SEQUENCE</scope>
</reference>
<dbReference type="SUPFAM" id="SSF55103">
    <property type="entry name" value="FAD-linked oxidases, C-terminal domain"/>
    <property type="match status" value="1"/>
</dbReference>
<dbReference type="FunFam" id="3.30.70.2740:FF:000001">
    <property type="entry name" value="D-lactate dehydrogenase mitochondrial"/>
    <property type="match status" value="1"/>
</dbReference>
<keyword evidence="4" id="KW-0285">Flavoprotein</keyword>
<dbReference type="GO" id="GO:0008720">
    <property type="term" value="F:D-lactate dehydrogenase (NAD+) activity"/>
    <property type="evidence" value="ECO:0007669"/>
    <property type="project" value="TreeGrafter"/>
</dbReference>
<dbReference type="Gene3D" id="3.30.70.2740">
    <property type="match status" value="1"/>
</dbReference>
<dbReference type="PANTHER" id="PTHR11748:SF111">
    <property type="entry name" value="D-LACTATE DEHYDROGENASE, MITOCHONDRIAL-RELATED"/>
    <property type="match status" value="1"/>
</dbReference>
<evidence type="ECO:0000256" key="3">
    <source>
        <dbReference type="ARBA" id="ARBA00008000"/>
    </source>
</evidence>
<dbReference type="InterPro" id="IPR016164">
    <property type="entry name" value="FAD-linked_Oxase-like_C"/>
</dbReference>
<evidence type="ECO:0000256" key="6">
    <source>
        <dbReference type="ARBA" id="ARBA00022946"/>
    </source>
</evidence>
<dbReference type="PROSITE" id="PS51387">
    <property type="entry name" value="FAD_PCMH"/>
    <property type="match status" value="1"/>
</dbReference>
<evidence type="ECO:0000259" key="10">
    <source>
        <dbReference type="PROSITE" id="PS51387"/>
    </source>
</evidence>
<dbReference type="GO" id="GO:1903457">
    <property type="term" value="P:lactate catabolic process"/>
    <property type="evidence" value="ECO:0007669"/>
    <property type="project" value="TreeGrafter"/>
</dbReference>
<comment type="caution">
    <text evidence="11">The sequence shown here is derived from an EMBL/GenBank/DDBJ whole genome shotgun (WGS) entry which is preliminary data.</text>
</comment>
<evidence type="ECO:0000256" key="8">
    <source>
        <dbReference type="ARBA" id="ARBA00023128"/>
    </source>
</evidence>
<keyword evidence="8" id="KW-0496">Mitochondrion</keyword>
<organism evidence="11 12">
    <name type="scientific">Cylindrotheca closterium</name>
    <dbReference type="NCBI Taxonomy" id="2856"/>
    <lineage>
        <taxon>Eukaryota</taxon>
        <taxon>Sar</taxon>
        <taxon>Stramenopiles</taxon>
        <taxon>Ochrophyta</taxon>
        <taxon>Bacillariophyta</taxon>
        <taxon>Bacillariophyceae</taxon>
        <taxon>Bacillariophycidae</taxon>
        <taxon>Bacillariales</taxon>
        <taxon>Bacillariaceae</taxon>
        <taxon>Cylindrotheca</taxon>
    </lineage>
</organism>
<dbReference type="Gene3D" id="1.10.45.10">
    <property type="entry name" value="Vanillyl-alcohol Oxidase, Chain A, domain 4"/>
    <property type="match status" value="1"/>
</dbReference>
<evidence type="ECO:0000256" key="1">
    <source>
        <dbReference type="ARBA" id="ARBA00001974"/>
    </source>
</evidence>
<dbReference type="Gene3D" id="3.30.465.10">
    <property type="match status" value="1"/>
</dbReference>
<evidence type="ECO:0000313" key="12">
    <source>
        <dbReference type="Proteomes" id="UP001295423"/>
    </source>
</evidence>
<dbReference type="PANTHER" id="PTHR11748">
    <property type="entry name" value="D-LACTATE DEHYDROGENASE"/>
    <property type="match status" value="1"/>
</dbReference>
<evidence type="ECO:0000313" key="11">
    <source>
        <dbReference type="EMBL" id="CAJ1962909.1"/>
    </source>
</evidence>
<dbReference type="FunFam" id="3.30.465.10:FF:000016">
    <property type="entry name" value="probable D-lactate dehydrogenase, mitochondrial"/>
    <property type="match status" value="1"/>
</dbReference>
<feature type="domain" description="FAD-binding PCMH-type" evidence="10">
    <location>
        <begin position="89"/>
        <end position="271"/>
    </location>
</feature>
<dbReference type="GO" id="GO:0004458">
    <property type="term" value="F:D-lactate dehydrogenase (cytochrome) activity"/>
    <property type="evidence" value="ECO:0007669"/>
    <property type="project" value="UniProtKB-EC"/>
</dbReference>
<dbReference type="GO" id="GO:0071949">
    <property type="term" value="F:FAD binding"/>
    <property type="evidence" value="ECO:0007669"/>
    <property type="project" value="InterPro"/>
</dbReference>
<dbReference type="InterPro" id="IPR006094">
    <property type="entry name" value="Oxid_FAD_bind_N"/>
</dbReference>
<proteinExistence type="inferred from homology"/>
<dbReference type="InterPro" id="IPR016166">
    <property type="entry name" value="FAD-bd_PCMH"/>
</dbReference>
<comment type="similarity">
    <text evidence="3">Belongs to the FAD-binding oxidoreductase/transferase type 4 family.</text>
</comment>
<dbReference type="InterPro" id="IPR036318">
    <property type="entry name" value="FAD-bd_PCMH-like_sf"/>
</dbReference>
<comment type="subcellular location">
    <subcellularLocation>
        <location evidence="2">Mitochondrion</location>
    </subcellularLocation>
</comment>
<accession>A0AAD2JLW9</accession>
<evidence type="ECO:0000256" key="5">
    <source>
        <dbReference type="ARBA" id="ARBA00022827"/>
    </source>
</evidence>
<dbReference type="EC" id="1.1.2.4" evidence="9"/>
<dbReference type="FunFam" id="1.10.45.10:FF:000001">
    <property type="entry name" value="D-lactate dehydrogenase mitochondrial"/>
    <property type="match status" value="1"/>
</dbReference>
<dbReference type="GO" id="GO:0005739">
    <property type="term" value="C:mitochondrion"/>
    <property type="evidence" value="ECO:0007669"/>
    <property type="project" value="UniProtKB-SubCell"/>
</dbReference>
<dbReference type="InterPro" id="IPR016171">
    <property type="entry name" value="Vanillyl_alc_oxidase_C-sub2"/>
</dbReference>
<dbReference type="InterPro" id="IPR016169">
    <property type="entry name" value="FAD-bd_PCMH_sub2"/>
</dbReference>
<keyword evidence="6" id="KW-0809">Transit peptide</keyword>
<keyword evidence="7" id="KW-0560">Oxidoreductase</keyword>
<evidence type="ECO:0000256" key="2">
    <source>
        <dbReference type="ARBA" id="ARBA00004173"/>
    </source>
</evidence>
<comment type="cofactor">
    <cofactor evidence="1">
        <name>FAD</name>
        <dbReference type="ChEBI" id="CHEBI:57692"/>
    </cofactor>
</comment>
<dbReference type="AlphaFoldDB" id="A0AAD2JLW9"/>